<dbReference type="STRING" id="291195.A0A437AI38"/>
<gene>
    <name evidence="6" type="ORF">TUBRATIS_27230</name>
</gene>
<dbReference type="VEuPathDB" id="MicrosporidiaDB:TUBRATIS_27230"/>
<dbReference type="InterPro" id="IPR008913">
    <property type="entry name" value="Znf_CHY"/>
</dbReference>
<dbReference type="SUPFAM" id="SSF161219">
    <property type="entry name" value="CHY zinc finger-like"/>
    <property type="match status" value="1"/>
</dbReference>
<evidence type="ECO:0000256" key="4">
    <source>
        <dbReference type="PROSITE-ProRule" id="PRU00601"/>
    </source>
</evidence>
<reference evidence="6 7" key="1">
    <citation type="submission" date="2018-10" db="EMBL/GenBank/DDBJ databases">
        <title>Draft genome sequence of the microsporidian Tubulinosema ratisbonensis.</title>
        <authorList>
            <person name="Polonais V."/>
            <person name="Peyretaillade E."/>
            <person name="Niehus S."/>
            <person name="Wawrzyniak I."/>
            <person name="Franchet A."/>
            <person name="Gaspin C."/>
            <person name="Reichstadt M."/>
            <person name="Belser C."/>
            <person name="Labadie K."/>
            <person name="Delbac F."/>
            <person name="Ferrandon D."/>
        </authorList>
    </citation>
    <scope>NUCLEOTIDE SEQUENCE [LARGE SCALE GENOMIC DNA]</scope>
    <source>
        <strain evidence="6 7">Franzen</strain>
    </source>
</reference>
<accession>A0A437AI38</accession>
<dbReference type="EMBL" id="RCSS01000754">
    <property type="protein sequence ID" value="RVD90845.1"/>
    <property type="molecule type" value="Genomic_DNA"/>
</dbReference>
<dbReference type="GO" id="GO:0008270">
    <property type="term" value="F:zinc ion binding"/>
    <property type="evidence" value="ECO:0007669"/>
    <property type="project" value="UniProtKB-KW"/>
</dbReference>
<evidence type="ECO:0000256" key="1">
    <source>
        <dbReference type="ARBA" id="ARBA00022723"/>
    </source>
</evidence>
<dbReference type="OrthoDB" id="411372at2759"/>
<name>A0A437AI38_9MICR</name>
<keyword evidence="1" id="KW-0479">Metal-binding</keyword>
<dbReference type="AlphaFoldDB" id="A0A437AI38"/>
<organism evidence="6 7">
    <name type="scientific">Tubulinosema ratisbonensis</name>
    <dbReference type="NCBI Taxonomy" id="291195"/>
    <lineage>
        <taxon>Eukaryota</taxon>
        <taxon>Fungi</taxon>
        <taxon>Fungi incertae sedis</taxon>
        <taxon>Microsporidia</taxon>
        <taxon>Tubulinosematoidea</taxon>
        <taxon>Tubulinosematidae</taxon>
        <taxon>Tubulinosema</taxon>
    </lineage>
</organism>
<evidence type="ECO:0000259" key="5">
    <source>
        <dbReference type="PROSITE" id="PS51266"/>
    </source>
</evidence>
<sequence length="301" mass="35438">MVKKYKIKLPPNLTYDIKDLTLLHNNQTNHISLESSSLPQEILSNLLTKYTHNTIQDYITFLQLNLQSLLDGKETKNKEIFYDGPLNIKLIAVIKHFLLIELTKFTLLIKCIKCNKINKCKSNEEYLCTCKEIIQINYKSKLINNPMVGYLMIKKGSFINFIDLFYEGICFCDKKIKFINSFEEKCICKNVNVFKTESLEYLENKKKEKIECVHYKESCRMFVFPCCKNVYSCPKCHDKNERHKFEYAYQMICLVCNKKVSVKDVCDCGYVHIKKKSVFWEGGKGKRDKITMSKKDSKKYK</sequence>
<keyword evidence="2 4" id="KW-0863">Zinc-finger</keyword>
<evidence type="ECO:0000313" key="6">
    <source>
        <dbReference type="EMBL" id="RVD90845.1"/>
    </source>
</evidence>
<protein>
    <submittedName>
        <fullName evidence="6">Putative zinc finger domain-containing protein</fullName>
    </submittedName>
</protein>
<evidence type="ECO:0000256" key="3">
    <source>
        <dbReference type="ARBA" id="ARBA00022833"/>
    </source>
</evidence>
<comment type="caution">
    <text evidence="6">The sequence shown here is derived from an EMBL/GenBank/DDBJ whole genome shotgun (WGS) entry which is preliminary data.</text>
</comment>
<keyword evidence="3" id="KW-0862">Zinc</keyword>
<dbReference type="InterPro" id="IPR037274">
    <property type="entry name" value="Znf_CHY_sf"/>
</dbReference>
<evidence type="ECO:0000313" key="7">
    <source>
        <dbReference type="Proteomes" id="UP000282876"/>
    </source>
</evidence>
<keyword evidence="7" id="KW-1185">Reference proteome</keyword>
<evidence type="ECO:0000256" key="2">
    <source>
        <dbReference type="ARBA" id="ARBA00022771"/>
    </source>
</evidence>
<feature type="domain" description="CHY-type" evidence="5">
    <location>
        <begin position="205"/>
        <end position="270"/>
    </location>
</feature>
<dbReference type="PROSITE" id="PS51266">
    <property type="entry name" value="ZF_CHY"/>
    <property type="match status" value="1"/>
</dbReference>
<proteinExistence type="predicted"/>
<dbReference type="Proteomes" id="UP000282876">
    <property type="component" value="Unassembled WGS sequence"/>
</dbReference>